<evidence type="ECO:0000256" key="1">
    <source>
        <dbReference type="ARBA" id="ARBA00004141"/>
    </source>
</evidence>
<feature type="transmembrane region" description="Helical" evidence="7">
    <location>
        <begin position="258"/>
        <end position="276"/>
    </location>
</feature>
<dbReference type="InterPro" id="IPR004776">
    <property type="entry name" value="Mem_transp_PIN-like"/>
</dbReference>
<dbReference type="PANTHER" id="PTHR36838">
    <property type="entry name" value="AUXIN EFFLUX CARRIER FAMILY PROTEIN"/>
    <property type="match status" value="1"/>
</dbReference>
<organism evidence="8 9">
    <name type="scientific">Vallitalea longa</name>
    <dbReference type="NCBI Taxonomy" id="2936439"/>
    <lineage>
        <taxon>Bacteria</taxon>
        <taxon>Bacillati</taxon>
        <taxon>Bacillota</taxon>
        <taxon>Clostridia</taxon>
        <taxon>Lachnospirales</taxon>
        <taxon>Vallitaleaceae</taxon>
        <taxon>Vallitalea</taxon>
    </lineage>
</organism>
<keyword evidence="5 7" id="KW-1133">Transmembrane helix</keyword>
<dbReference type="RefSeq" id="WP_281814762.1">
    <property type="nucleotide sequence ID" value="NZ_BRLB01000003.1"/>
</dbReference>
<reference evidence="8" key="1">
    <citation type="submission" date="2022-06" db="EMBL/GenBank/DDBJ databases">
        <title>Vallitalea longa sp. nov., an anaerobic bacterium isolated from marine sediment.</title>
        <authorList>
            <person name="Hirano S."/>
            <person name="Terahara T."/>
            <person name="Mori K."/>
            <person name="Hamada M."/>
            <person name="Matsumoto R."/>
            <person name="Kobayashi T."/>
        </authorList>
    </citation>
    <scope>NUCLEOTIDE SEQUENCE</scope>
    <source>
        <strain evidence="8">SH18-1</strain>
    </source>
</reference>
<evidence type="ECO:0000256" key="7">
    <source>
        <dbReference type="SAM" id="Phobius"/>
    </source>
</evidence>
<evidence type="ECO:0000256" key="6">
    <source>
        <dbReference type="ARBA" id="ARBA00023136"/>
    </source>
</evidence>
<feature type="transmembrane region" description="Helical" evidence="7">
    <location>
        <begin position="227"/>
        <end position="246"/>
    </location>
</feature>
<evidence type="ECO:0000313" key="8">
    <source>
        <dbReference type="EMBL" id="GKX29320.1"/>
    </source>
</evidence>
<feature type="transmembrane region" description="Helical" evidence="7">
    <location>
        <begin position="91"/>
        <end position="110"/>
    </location>
</feature>
<evidence type="ECO:0000256" key="4">
    <source>
        <dbReference type="ARBA" id="ARBA00022692"/>
    </source>
</evidence>
<sequence length="312" mass="35292">MELISKVIPILLLFLVGYIIRRTNFLSRETMDGIKKIVIDIALPAVLFIAFVDLELKKEYVGLILSIVLLCILMLFIGFMINKIPKISSPVFPFIMSGFTFGLLGIPLYVTVFGEANLPSMAIMGIGHEFFIWIVYISAVKLVFNHEKLNLETVKGFITSPLIIALVLGVTINLLGLTNLLYDNLICNGLYTTLEYFSGIATPLILIVIGYGLSFNKEYTKPTIVYTILRLVIMLLVGYLIKFTIIDRFMEFDKYMEYGYFTFLILPPPFSLSIFVGKYGREKDAELVNNITVTYTCLCVIIYIAYVFMIGS</sequence>
<name>A0A9W5Y8S7_9FIRM</name>
<dbReference type="PANTHER" id="PTHR36838:SF3">
    <property type="entry name" value="TRANSPORTER AUXIN EFFLUX CARRIER EC FAMILY"/>
    <property type="match status" value="1"/>
</dbReference>
<dbReference type="GO" id="GO:0016020">
    <property type="term" value="C:membrane"/>
    <property type="evidence" value="ECO:0007669"/>
    <property type="project" value="UniProtKB-SubCell"/>
</dbReference>
<protein>
    <submittedName>
        <fullName evidence="8">Auxin efflux carrier</fullName>
    </submittedName>
</protein>
<evidence type="ECO:0000313" key="9">
    <source>
        <dbReference type="Proteomes" id="UP001144256"/>
    </source>
</evidence>
<evidence type="ECO:0000256" key="3">
    <source>
        <dbReference type="ARBA" id="ARBA00022475"/>
    </source>
</evidence>
<feature type="transmembrane region" description="Helical" evidence="7">
    <location>
        <begin position="122"/>
        <end position="144"/>
    </location>
</feature>
<keyword evidence="9" id="KW-1185">Reference proteome</keyword>
<keyword evidence="2" id="KW-0813">Transport</keyword>
<feature type="transmembrane region" description="Helical" evidence="7">
    <location>
        <begin position="37"/>
        <end position="54"/>
    </location>
</feature>
<feature type="transmembrane region" description="Helical" evidence="7">
    <location>
        <begin position="6"/>
        <end position="25"/>
    </location>
</feature>
<gene>
    <name evidence="8" type="ORF">SH1V18_18000</name>
</gene>
<feature type="transmembrane region" description="Helical" evidence="7">
    <location>
        <begin position="156"/>
        <end position="176"/>
    </location>
</feature>
<evidence type="ECO:0000256" key="2">
    <source>
        <dbReference type="ARBA" id="ARBA00022448"/>
    </source>
</evidence>
<dbReference type="AlphaFoldDB" id="A0A9W5Y8S7"/>
<feature type="transmembrane region" description="Helical" evidence="7">
    <location>
        <begin position="196"/>
        <end position="215"/>
    </location>
</feature>
<proteinExistence type="predicted"/>
<comment type="subcellular location">
    <subcellularLocation>
        <location evidence="1">Membrane</location>
        <topology evidence="1">Multi-pass membrane protein</topology>
    </subcellularLocation>
</comment>
<feature type="transmembrane region" description="Helical" evidence="7">
    <location>
        <begin position="288"/>
        <end position="309"/>
    </location>
</feature>
<comment type="caution">
    <text evidence="8">The sequence shown here is derived from an EMBL/GenBank/DDBJ whole genome shotgun (WGS) entry which is preliminary data.</text>
</comment>
<dbReference type="GO" id="GO:0055085">
    <property type="term" value="P:transmembrane transport"/>
    <property type="evidence" value="ECO:0007669"/>
    <property type="project" value="InterPro"/>
</dbReference>
<dbReference type="Pfam" id="PF03547">
    <property type="entry name" value="Mem_trans"/>
    <property type="match status" value="1"/>
</dbReference>
<keyword evidence="3" id="KW-1003">Cell membrane</keyword>
<feature type="transmembrane region" description="Helical" evidence="7">
    <location>
        <begin position="60"/>
        <end position="79"/>
    </location>
</feature>
<dbReference type="Proteomes" id="UP001144256">
    <property type="component" value="Unassembled WGS sequence"/>
</dbReference>
<evidence type="ECO:0000256" key="5">
    <source>
        <dbReference type="ARBA" id="ARBA00022989"/>
    </source>
</evidence>
<keyword evidence="4 7" id="KW-0812">Transmembrane</keyword>
<keyword evidence="6 7" id="KW-0472">Membrane</keyword>
<accession>A0A9W5Y8S7</accession>
<dbReference type="EMBL" id="BRLB01000003">
    <property type="protein sequence ID" value="GKX29320.1"/>
    <property type="molecule type" value="Genomic_DNA"/>
</dbReference>